<evidence type="ECO:0000256" key="1">
    <source>
        <dbReference type="SAM" id="MobiDB-lite"/>
    </source>
</evidence>
<dbReference type="CDD" id="cd01650">
    <property type="entry name" value="RT_nLTR_like"/>
    <property type="match status" value="1"/>
</dbReference>
<dbReference type="Proteomes" id="UP001283361">
    <property type="component" value="Unassembled WGS sequence"/>
</dbReference>
<feature type="region of interest" description="Disordered" evidence="1">
    <location>
        <begin position="161"/>
        <end position="180"/>
    </location>
</feature>
<feature type="domain" description="Reverse transcriptase" evidence="2">
    <location>
        <begin position="226"/>
        <end position="488"/>
    </location>
</feature>
<proteinExistence type="predicted"/>
<dbReference type="InterPro" id="IPR043502">
    <property type="entry name" value="DNA/RNA_pol_sf"/>
</dbReference>
<dbReference type="Pfam" id="PF00078">
    <property type="entry name" value="RVT_1"/>
    <property type="match status" value="1"/>
</dbReference>
<keyword evidence="4" id="KW-1185">Reference proteome</keyword>
<evidence type="ECO:0000313" key="4">
    <source>
        <dbReference type="Proteomes" id="UP001283361"/>
    </source>
</evidence>
<gene>
    <name evidence="3" type="ORF">RRG08_035539</name>
</gene>
<dbReference type="SUPFAM" id="SSF56672">
    <property type="entry name" value="DNA/RNA polymerases"/>
    <property type="match status" value="1"/>
</dbReference>
<name>A0AAE1D1U3_9GAST</name>
<dbReference type="InterPro" id="IPR000477">
    <property type="entry name" value="RT_dom"/>
</dbReference>
<protein>
    <recommendedName>
        <fullName evidence="2">Reverse transcriptase domain-containing protein</fullName>
    </recommendedName>
</protein>
<evidence type="ECO:0000259" key="2">
    <source>
        <dbReference type="PROSITE" id="PS50878"/>
    </source>
</evidence>
<reference evidence="3" key="1">
    <citation type="journal article" date="2023" name="G3 (Bethesda)">
        <title>A reference genome for the long-term kleptoplast-retaining sea slug Elysia crispata morphotype clarki.</title>
        <authorList>
            <person name="Eastman K.E."/>
            <person name="Pendleton A.L."/>
            <person name="Shaikh M.A."/>
            <person name="Suttiyut T."/>
            <person name="Ogas R."/>
            <person name="Tomko P."/>
            <person name="Gavelis G."/>
            <person name="Widhalm J.R."/>
            <person name="Wisecaver J.H."/>
        </authorList>
    </citation>
    <scope>NUCLEOTIDE SEQUENCE</scope>
    <source>
        <strain evidence="3">ECLA1</strain>
    </source>
</reference>
<dbReference type="EMBL" id="JAWDGP010005744">
    <property type="protein sequence ID" value="KAK3752680.1"/>
    <property type="molecule type" value="Genomic_DNA"/>
</dbReference>
<organism evidence="3 4">
    <name type="scientific">Elysia crispata</name>
    <name type="common">lettuce slug</name>
    <dbReference type="NCBI Taxonomy" id="231223"/>
    <lineage>
        <taxon>Eukaryota</taxon>
        <taxon>Metazoa</taxon>
        <taxon>Spiralia</taxon>
        <taxon>Lophotrochozoa</taxon>
        <taxon>Mollusca</taxon>
        <taxon>Gastropoda</taxon>
        <taxon>Heterobranchia</taxon>
        <taxon>Euthyneura</taxon>
        <taxon>Panpulmonata</taxon>
        <taxon>Sacoglossa</taxon>
        <taxon>Placobranchoidea</taxon>
        <taxon>Plakobranchidae</taxon>
        <taxon>Elysia</taxon>
    </lineage>
</organism>
<dbReference type="PROSITE" id="PS50878">
    <property type="entry name" value="RT_POL"/>
    <property type="match status" value="1"/>
</dbReference>
<accession>A0AAE1D1U3</accession>
<sequence>MSSNPSLSACILCGESPTESGLAYRPGLRSSATATATYSAPSFSPGGVTGQSILRSSSTLRAPSALETTASPGNILRSPPTLGNIELGNVMPLPCDCLRTIPVASPQAGTWQCGLEGHDPGGPPSGNSKILPSHDDTEQLCNNFSLFFGGKIDNIRNQLDSESTLTPNNEPPSNPSSTLQEFRPALVEEVDKLIIAMPNKSCVLDKIPAWLFKEELAPSLADIINSSLANHDFPSSLKQANVTPLIKKASLDKEEMKNYRPVSNIPIISKLIEKIVSSRILQYLAFNNLHTNFQSAYKKHHSTESALLRVANDILRYIDNKKSVLLILLDLSAAFDTIDHDILLARAHSRFGIDGKALYWLNAYLKNRTQTVSIDNNKATPSPLKYGVPQGSVLGPLLFTMYTAPVADIAERHGVNYHLYADDTQLYVPLDNTLETASYQKESIEKCVVEIADWMNSNKLKLNSDKTDVIVFGTNKALIDLNFNSVQIKSSSVPVSSSVKNLGCYLDANFTMSCQINSICQQSYYHLKNIGMIRSYINKDTAQLLVSSLVMSRIDYCNSLLTGVSLNSIIKLQRVQNQAARIPLSQLSNKTRLDMVMVHHTSPIFNLDFQEIWRQNVNN</sequence>
<dbReference type="AlphaFoldDB" id="A0AAE1D1U3"/>
<evidence type="ECO:0000313" key="3">
    <source>
        <dbReference type="EMBL" id="KAK3752680.1"/>
    </source>
</evidence>
<comment type="caution">
    <text evidence="3">The sequence shown here is derived from an EMBL/GenBank/DDBJ whole genome shotgun (WGS) entry which is preliminary data.</text>
</comment>
<feature type="region of interest" description="Disordered" evidence="1">
    <location>
        <begin position="112"/>
        <end position="134"/>
    </location>
</feature>
<dbReference type="PANTHER" id="PTHR33332">
    <property type="entry name" value="REVERSE TRANSCRIPTASE DOMAIN-CONTAINING PROTEIN"/>
    <property type="match status" value="1"/>
</dbReference>